<dbReference type="AlphaFoldDB" id="A0A098ELR4"/>
<reference evidence="1 2" key="1">
    <citation type="submission" date="2014-09" db="EMBL/GenBank/DDBJ databases">
        <authorList>
            <person name="Urmite Genomes Urmite Genomes"/>
        </authorList>
    </citation>
    <scope>NUCLEOTIDE SEQUENCE [LARGE SCALE GENOMIC DNA]</scope>
    <source>
        <strain evidence="1 2">ES2</strain>
    </source>
</reference>
<sequence>MFLSGKELESIYSTEGTFYDLEVDGQRRLCRSLAAIRRRNREVERVNALLVLLNPGKSLPLSGVESIPVFRGKVEMPPLVPAVPDNSLHQLMRLMERMDWDGINVINLTDIRTGKFEEYWETQQLMGQQEDNRHTIFSSGRHHELQNQLQQADAVIAGWGTKSAIVPQASEAYRILAAHGNVQGLAYKKQPLYYHPFPWILNKCVKWLDDMESQLKQAAHV</sequence>
<proteinExistence type="predicted"/>
<evidence type="ECO:0000313" key="1">
    <source>
        <dbReference type="EMBL" id="CEG22725.1"/>
    </source>
</evidence>
<evidence type="ECO:0008006" key="3">
    <source>
        <dbReference type="Google" id="ProtNLM"/>
    </source>
</evidence>
<name>A0A098ELR4_9BACL</name>
<protein>
    <recommendedName>
        <fullName evidence="3">DUF1643 domain-containing protein</fullName>
    </recommendedName>
</protein>
<evidence type="ECO:0000313" key="2">
    <source>
        <dbReference type="Proteomes" id="UP000043699"/>
    </source>
</evidence>
<dbReference type="EMBL" id="CCXS01000001">
    <property type="protein sequence ID" value="CEG22725.1"/>
    <property type="molecule type" value="Genomic_DNA"/>
</dbReference>
<dbReference type="RefSeq" id="WP_052651546.1">
    <property type="nucleotide sequence ID" value="NZ_CCXS01000001.1"/>
</dbReference>
<gene>
    <name evidence="1" type="ORF">BN1080_01660</name>
</gene>
<dbReference type="STRING" id="1499687.BN1080_01660"/>
<dbReference type="InterPro" id="IPR012441">
    <property type="entry name" value="DUF1643"/>
</dbReference>
<keyword evidence="2" id="KW-1185">Reference proteome</keyword>
<dbReference type="Proteomes" id="UP000043699">
    <property type="component" value="Unassembled WGS sequence"/>
</dbReference>
<dbReference type="OrthoDB" id="8478178at2"/>
<dbReference type="Pfam" id="PF07799">
    <property type="entry name" value="DUF1643"/>
    <property type="match status" value="1"/>
</dbReference>
<accession>A0A098ELR4</accession>
<organism evidence="1 2">
    <name type="scientific">Planococcus massiliensis</name>
    <dbReference type="NCBI Taxonomy" id="1499687"/>
    <lineage>
        <taxon>Bacteria</taxon>
        <taxon>Bacillati</taxon>
        <taxon>Bacillota</taxon>
        <taxon>Bacilli</taxon>
        <taxon>Bacillales</taxon>
        <taxon>Caryophanaceae</taxon>
        <taxon>Planococcus</taxon>
    </lineage>
</organism>